<dbReference type="Gramene" id="TVU04613">
    <property type="protein sequence ID" value="TVU04613"/>
    <property type="gene ID" value="EJB05_47734"/>
</dbReference>
<feature type="non-terminal residue" evidence="2">
    <location>
        <position position="1"/>
    </location>
</feature>
<gene>
    <name evidence="2" type="ORF">EJB05_47734</name>
</gene>
<sequence>MRSRVFYLGGNAGNERGLPFPPTSSTCGITADPVLRCSIASRSRAEPRARPPPYLAPSKLRPRLPSEDDELHRCVGFETTNARSTKAPTHRLRPPIDLPEMDMHISTGVSVLAPAANETRMTADGGEGFEFNGMVFAVTEGPRRRRATQAGQPELLRRWQRHAGALGGCAGDNRGQAAVGVRARGRTPHRQRPEAMLRSREWERNIEMMLCAGCKGSLVCVVVRCTRPI</sequence>
<dbReference type="Proteomes" id="UP000324897">
    <property type="component" value="Unassembled WGS sequence"/>
</dbReference>
<evidence type="ECO:0000313" key="3">
    <source>
        <dbReference type="Proteomes" id="UP000324897"/>
    </source>
</evidence>
<keyword evidence="3" id="KW-1185">Reference proteome</keyword>
<accession>A0A5J9T019</accession>
<feature type="region of interest" description="Disordered" evidence="1">
    <location>
        <begin position="42"/>
        <end position="66"/>
    </location>
</feature>
<name>A0A5J9T019_9POAL</name>
<dbReference type="AlphaFoldDB" id="A0A5J9T019"/>
<comment type="caution">
    <text evidence="2">The sequence shown here is derived from an EMBL/GenBank/DDBJ whole genome shotgun (WGS) entry which is preliminary data.</text>
</comment>
<evidence type="ECO:0000256" key="1">
    <source>
        <dbReference type="SAM" id="MobiDB-lite"/>
    </source>
</evidence>
<evidence type="ECO:0000313" key="2">
    <source>
        <dbReference type="EMBL" id="TVU04613.1"/>
    </source>
</evidence>
<dbReference type="EMBL" id="RWGY01000051">
    <property type="protein sequence ID" value="TVU04613.1"/>
    <property type="molecule type" value="Genomic_DNA"/>
</dbReference>
<reference evidence="2 3" key="1">
    <citation type="journal article" date="2019" name="Sci. Rep.">
        <title>A high-quality genome of Eragrostis curvula grass provides insights into Poaceae evolution and supports new strategies to enhance forage quality.</title>
        <authorList>
            <person name="Carballo J."/>
            <person name="Santos B.A.C.M."/>
            <person name="Zappacosta D."/>
            <person name="Garbus I."/>
            <person name="Selva J.P."/>
            <person name="Gallo C.A."/>
            <person name="Diaz A."/>
            <person name="Albertini E."/>
            <person name="Caccamo M."/>
            <person name="Echenique V."/>
        </authorList>
    </citation>
    <scope>NUCLEOTIDE SEQUENCE [LARGE SCALE GENOMIC DNA]</scope>
    <source>
        <strain evidence="3">cv. Victoria</strain>
        <tissue evidence="2">Leaf</tissue>
    </source>
</reference>
<proteinExistence type="predicted"/>
<protein>
    <submittedName>
        <fullName evidence="2">Uncharacterized protein</fullName>
    </submittedName>
</protein>
<organism evidence="2 3">
    <name type="scientific">Eragrostis curvula</name>
    <name type="common">weeping love grass</name>
    <dbReference type="NCBI Taxonomy" id="38414"/>
    <lineage>
        <taxon>Eukaryota</taxon>
        <taxon>Viridiplantae</taxon>
        <taxon>Streptophyta</taxon>
        <taxon>Embryophyta</taxon>
        <taxon>Tracheophyta</taxon>
        <taxon>Spermatophyta</taxon>
        <taxon>Magnoliopsida</taxon>
        <taxon>Liliopsida</taxon>
        <taxon>Poales</taxon>
        <taxon>Poaceae</taxon>
        <taxon>PACMAD clade</taxon>
        <taxon>Chloridoideae</taxon>
        <taxon>Eragrostideae</taxon>
        <taxon>Eragrostidinae</taxon>
        <taxon>Eragrostis</taxon>
    </lineage>
</organism>